<gene>
    <name evidence="1" type="ORF">A2569_02605</name>
</gene>
<organism evidence="1 2">
    <name type="scientific">Candidatus Vogelbacteria bacterium RIFOXYD1_FULL_51_18</name>
    <dbReference type="NCBI Taxonomy" id="1802440"/>
    <lineage>
        <taxon>Bacteria</taxon>
        <taxon>Candidatus Vogeliibacteriota</taxon>
    </lineage>
</organism>
<proteinExistence type="predicted"/>
<reference evidence="1 2" key="1">
    <citation type="journal article" date="2016" name="Nat. Commun.">
        <title>Thousands of microbial genomes shed light on interconnected biogeochemical processes in an aquifer system.</title>
        <authorList>
            <person name="Anantharaman K."/>
            <person name="Brown C.T."/>
            <person name="Hug L.A."/>
            <person name="Sharon I."/>
            <person name="Castelle C.J."/>
            <person name="Probst A.J."/>
            <person name="Thomas B.C."/>
            <person name="Singh A."/>
            <person name="Wilkins M.J."/>
            <person name="Karaoz U."/>
            <person name="Brodie E.L."/>
            <person name="Williams K.H."/>
            <person name="Hubbard S.S."/>
            <person name="Banfield J.F."/>
        </authorList>
    </citation>
    <scope>NUCLEOTIDE SEQUENCE [LARGE SCALE GENOMIC DNA]</scope>
</reference>
<comment type="caution">
    <text evidence="1">The sequence shown here is derived from an EMBL/GenBank/DDBJ whole genome shotgun (WGS) entry which is preliminary data.</text>
</comment>
<accession>A0A1G2QK47</accession>
<name>A0A1G2QK47_9BACT</name>
<evidence type="ECO:0000313" key="1">
    <source>
        <dbReference type="EMBL" id="OHA60817.1"/>
    </source>
</evidence>
<protein>
    <submittedName>
        <fullName evidence="1">Uncharacterized protein</fullName>
    </submittedName>
</protein>
<dbReference type="Proteomes" id="UP000177090">
    <property type="component" value="Unassembled WGS sequence"/>
</dbReference>
<sequence>MEKVNMEESKLLELLEKHQVPVRTWGKGKARKVEELMAELMAGRSTLVNNGVGLVRLVRVAAVSVCYTLDGPPHLQLKAKKANPQSSKEYPWSMNGVSLYEKLLRGEDALDAAMRVLGEFGISGKLSSTTLETKTVWGPKDSIVYPGLQDRFEKVPVSIFLPRYFYRPKGYRAEGKGAARFVWVEN</sequence>
<evidence type="ECO:0000313" key="2">
    <source>
        <dbReference type="Proteomes" id="UP000177090"/>
    </source>
</evidence>
<dbReference type="STRING" id="1802440.A2569_02605"/>
<dbReference type="AlphaFoldDB" id="A0A1G2QK47"/>
<dbReference type="EMBL" id="MHTL01000008">
    <property type="protein sequence ID" value="OHA60817.1"/>
    <property type="molecule type" value="Genomic_DNA"/>
</dbReference>